<evidence type="ECO:0000313" key="1">
    <source>
        <dbReference type="EMBL" id="KUG20301.1"/>
    </source>
</evidence>
<protein>
    <submittedName>
        <fullName evidence="1">Uncharacterized protein</fullName>
    </submittedName>
</protein>
<organism evidence="1">
    <name type="scientific">hydrocarbon metagenome</name>
    <dbReference type="NCBI Taxonomy" id="938273"/>
    <lineage>
        <taxon>unclassified sequences</taxon>
        <taxon>metagenomes</taxon>
        <taxon>ecological metagenomes</taxon>
    </lineage>
</organism>
<proteinExistence type="predicted"/>
<accession>A0A0W8FHD1</accession>
<name>A0A0W8FHD1_9ZZZZ</name>
<comment type="caution">
    <text evidence="1">The sequence shown here is derived from an EMBL/GenBank/DDBJ whole genome shotgun (WGS) entry which is preliminary data.</text>
</comment>
<dbReference type="EMBL" id="LNQE01001205">
    <property type="protein sequence ID" value="KUG20301.1"/>
    <property type="molecule type" value="Genomic_DNA"/>
</dbReference>
<dbReference type="AlphaFoldDB" id="A0A0W8FHD1"/>
<reference evidence="1" key="1">
    <citation type="journal article" date="2015" name="Proc. Natl. Acad. Sci. U.S.A.">
        <title>Networks of energetic and metabolic interactions define dynamics in microbial communities.</title>
        <authorList>
            <person name="Embree M."/>
            <person name="Liu J.K."/>
            <person name="Al-Bassam M.M."/>
            <person name="Zengler K."/>
        </authorList>
    </citation>
    <scope>NUCLEOTIDE SEQUENCE</scope>
</reference>
<gene>
    <name evidence="1" type="ORF">ASZ90_009957</name>
</gene>
<sequence length="104" mass="11611">MADQVIKAVSAQAQVTCSNCGATGIYVPRVENVETPGIFTPIDCHDLWNLTADAACKHCRVEGPHDLVIGCRHFTTRCRNCDYTHFYKLDLEFVAHCPIEIEES</sequence>